<protein>
    <submittedName>
        <fullName evidence="3">RdRp</fullName>
    </submittedName>
</protein>
<reference evidence="3" key="1">
    <citation type="journal article" date="2021" name="Viruses">
        <title>Characterization of the Mycovirome from the Plant-Pathogenic Fungus Cercospora beticola.</title>
        <authorList>
            <person name="Li Y."/>
            <person name="Zhou M."/>
            <person name="Yang Y."/>
            <person name="Liu Q."/>
            <person name="Zhang Z."/>
            <person name="Han C."/>
            <person name="Wang Y."/>
        </authorList>
    </citation>
    <scope>NUCLEOTIDE SEQUENCE</scope>
    <source>
        <strain evidence="3">CF0901-6</strain>
    </source>
</reference>
<keyword evidence="1" id="KW-0808">Transferase</keyword>
<dbReference type="GO" id="GO:0039694">
    <property type="term" value="P:viral RNA genome replication"/>
    <property type="evidence" value="ECO:0007669"/>
    <property type="project" value="InterPro"/>
</dbReference>
<dbReference type="InterPro" id="IPR007099">
    <property type="entry name" value="RNA-dir_pol_NSvirus"/>
</dbReference>
<dbReference type="GO" id="GO:0003968">
    <property type="term" value="F:RNA-directed RNA polymerase activity"/>
    <property type="evidence" value="ECO:0007669"/>
    <property type="project" value="InterPro"/>
</dbReference>
<reference evidence="3" key="2">
    <citation type="submission" date="2021-07" db="EMBL/GenBank/DDBJ databases">
        <authorList>
            <person name="Li Y."/>
            <person name="Zhou M."/>
            <person name="Wang Y."/>
            <person name="Han C."/>
        </authorList>
    </citation>
    <scope>NUCLEOTIDE SEQUENCE</scope>
    <source>
        <strain evidence="3">CF0901-6</strain>
    </source>
</reference>
<organism evidence="3">
    <name type="scientific">Cercospora beticola negative-stranded virus 1</name>
    <dbReference type="NCBI Taxonomy" id="2973209"/>
    <lineage>
        <taxon>Viruses</taxon>
        <taxon>Riboviria</taxon>
        <taxon>Orthornavirae</taxon>
        <taxon>Negarnaviricota</taxon>
        <taxon>Haploviricotina</taxon>
        <taxon>Monjiviricetes</taxon>
        <taxon>Mononegavirales</taxon>
    </lineage>
</organism>
<evidence type="ECO:0000256" key="1">
    <source>
        <dbReference type="ARBA" id="ARBA00022679"/>
    </source>
</evidence>
<dbReference type="PROSITE" id="PS50525">
    <property type="entry name" value="RDRP_SSRNA_NEG_SEG"/>
    <property type="match status" value="1"/>
</dbReference>
<evidence type="ECO:0000259" key="2">
    <source>
        <dbReference type="PROSITE" id="PS50525"/>
    </source>
</evidence>
<name>A0A976XH46_9MONO</name>
<feature type="domain" description="RdRp catalytic" evidence="2">
    <location>
        <begin position="941"/>
        <end position="1133"/>
    </location>
</feature>
<accession>A0A976XH46</accession>
<dbReference type="EMBL" id="MZ599586">
    <property type="protein sequence ID" value="UVB78665.1"/>
    <property type="molecule type" value="Viral_cRNA"/>
</dbReference>
<sequence length="2133" mass="247792">MSYSVQRSITTRYQATSVVSTNISKRLNVSSDLERFASGMSDEYIPRTLSEYKQYRTFAHDILCLGLISGNFYDDESFTIDKINLKSNDPKIITQKPDLYSIEGNLLKLCEVSLTYDLETTENNKNSKYDDLIEFIERSTDLNVNYTTLLIDLTDAEWTDSIPSIPENHKVLLERFIDNLVKIHSTKLGIEFRKTLSLNVNISFPFSYNESDLYNQIKSHLNITEDLKEDFDIYTRGFGNLNLESSEVKNYLDKVTDTILTMDKHDRPFPCNHRIDPITYRGEWDEFLSKPSTTEKIPVVLQLGMPNLTDEIQTLSKTEIYQNFMDDKKHYGGYVDLIKSSNTSVDEYLENGIMKLFLTESQLASEMMSGPGRKKYLKQNSIKLDRKAPTHLKPDISHESLLSELTDQINEIMPQEFLKTYGRADYNVCGNNLGSSVNYCLNKLSENGTDFLLQFYTRLSTEVILNSMRRRKQREYVLGHSGFEGVYFLIAPGPQLRTEANVEFIKIISFVEPIYNKLSREWHLIGDHWESSWLSVDTDRLKHWSRSRHRVNLSLIGSADKLLRPGVTLTNALSEEINNSNYTLMSLIYLENKSNTSTTIQTTRYFLMKCLGDRNLKGLVSKFPSRVNSILQSVILQRNNSFVLDMCSHKVDDFVKLQHVKRDENIGHLDETTTGVVGAIPRIFTKGNYVPIKYSINEIYWCMMYNKDRQNQTQDAMKILNKIAKEERKFDKEIQSRNTDKEKLAHCFGFHTTSQDIHHITTKTPESHYFSALAVHIGVALQDRHPENFSPQSGWMSDNKLNEILSKNLSEYATFKASVNTIKDYVRNDDLSELKEIGRRTKCIELIYEIVNNEKLTTAADIAMSFSGNKSTQFKTVIQIFKKNQIGGVREILILYIKARVLINLCEEISRLLSKSDKRETLTKGRDKRLMMRGDYEELTSKFEEGTPLYIVKNSYDMSTWCQKFIPTIFLPIYNHHHACLGNLLSLCRFVLIKHCQKEIEYPQKLVTEWIKHPDVKHDEDHMQYYKEKFQSDRQPKMLNFSNMGQGILHYNSTVLALSCQSLRDKLFYLCLEKLSRPIAIRWKTRVGSDDKGDTIFADMSKEDYIFQCQLLEQCASVSERLHSMDLSVKSASGNVIYEFNSAYMANLEVQSPVVKFTMAAVDMIGTDSCTEFVNESYSRIRQLRENGANSLLCYIAHIYNKDHFDEIFRTGESMTNDPTKIFNLPLSKIPYDLGNYPIYDCDVQDMVGPEYHNYRIFNDPETPERILRLLYTSHFDADKSSVIPDDDEGLFKKDDFRIAQGMVRQLSNMRNRLNLDRESIHKFLEENPFLIVRGPMTVEETAILIAAKLYTRGASKSLRRTSPAIYLGRLAAFESARAWNLFQQDGAEETKVIKLTFSEYIKTLYESIKIEPNSDSIKKFKPLIFPQYNSFDVVTQYVSNFGIRKESHKLFSQSIRTWILNNFNYNFTNSLKSILETSFNMRKSATREDVMELRKVVPFDISNYDTFINNCRENNVRPLDLFYYLTKFYKNTNLRRAQVFAVGPSTSSLNLTLSNLKRYNHLTGSIMELDTGIDMQRIETASTLDRDFEIMKLSFNFLMLETQGTLTNKYGLIEQGILNEISLDGVTFHSLTETIIRNINSISGFDNHIKRIIILLASKILTKSEFLSKILSWKQFSFNYLKKQKRDIHGDWHGDLSVLINYSNECFTINQTNNYKYIEIMRVNDLRDFQIAFRKSLRLLGFTESEFTTNGPIKPTEYYVSNSNVYESRGYSKLKQRLNIHKNPNFKFLKLTDLTNFKVKFEVIKTGATIIKLVDQHSLKHIDVAHFPGHYYPVEIPLKFKMSENIFVNGLRGLKLFKNRKWFFDGRLYSFNTKGAIDILQNHINLEHLKAVNISSKARLQEYINDMEYDQEDYEGNYDVEVNPITEVQLRMDLVRQTDIMNNNRSIKDMFQDAANKLMTEDYTNLMPDEDVPLIDQFKEDAGVSDFIRALGQNKYRKKKDFYMVTNLRLNTTFVNRVLDLFFKGNSIMSEQPNDLPDYGIHCLSVRDQPEADYNLISMLFNYICLRISSLTGKDMNYIQVEILKLKDRKHNFNTLPRLNKYLTKFSPGLYELLDQNAFDGQDEESEGEFDF</sequence>
<dbReference type="Pfam" id="PF04196">
    <property type="entry name" value="Bunya_RdRp"/>
    <property type="match status" value="1"/>
</dbReference>
<proteinExistence type="predicted"/>
<dbReference type="GO" id="GO:0006351">
    <property type="term" value="P:DNA-templated transcription"/>
    <property type="evidence" value="ECO:0007669"/>
    <property type="project" value="InterPro"/>
</dbReference>
<evidence type="ECO:0000313" key="3">
    <source>
        <dbReference type="EMBL" id="UVB78665.1"/>
    </source>
</evidence>
<dbReference type="InterPro" id="IPR007322">
    <property type="entry name" value="RNA_pol_bunyavir"/>
</dbReference>